<name>A0ABR3ZW83_9LECA</name>
<dbReference type="InterPro" id="IPR021463">
    <property type="entry name" value="Methyltransf_34"/>
</dbReference>
<comment type="caution">
    <text evidence="1">The sequence shown here is derived from an EMBL/GenBank/DDBJ whole genome shotgun (WGS) entry which is preliminary data.</text>
</comment>
<gene>
    <name evidence="1" type="ORF">N7G274_009919</name>
</gene>
<proteinExistence type="predicted"/>
<evidence type="ECO:0008006" key="3">
    <source>
        <dbReference type="Google" id="ProtNLM"/>
    </source>
</evidence>
<dbReference type="Proteomes" id="UP001590950">
    <property type="component" value="Unassembled WGS sequence"/>
</dbReference>
<accession>A0ABR3ZW83</accession>
<dbReference type="Pfam" id="PF11312">
    <property type="entry name" value="Methyltransf_34"/>
    <property type="match status" value="1"/>
</dbReference>
<dbReference type="EMBL" id="JBEFKJ010000041">
    <property type="protein sequence ID" value="KAL2037434.1"/>
    <property type="molecule type" value="Genomic_DNA"/>
</dbReference>
<protein>
    <recommendedName>
        <fullName evidence="3">25S rRNA (Uridine(2843)-N(3))-methyltransferase</fullName>
    </recommendedName>
</protein>
<reference evidence="1 2" key="1">
    <citation type="submission" date="2024-09" db="EMBL/GenBank/DDBJ databases">
        <title>Rethinking Asexuality: The Enigmatic Case of Functional Sexual Genes in Lepraria (Stereocaulaceae).</title>
        <authorList>
            <person name="Doellman M."/>
            <person name="Sun Y."/>
            <person name="Barcenas-Pena A."/>
            <person name="Lumbsch H.T."/>
            <person name="Grewe F."/>
        </authorList>
    </citation>
    <scope>NUCLEOTIDE SEQUENCE [LARGE SCALE GENOMIC DNA]</scope>
    <source>
        <strain evidence="1 2">Mercado 3170</strain>
    </source>
</reference>
<evidence type="ECO:0000313" key="1">
    <source>
        <dbReference type="EMBL" id="KAL2037434.1"/>
    </source>
</evidence>
<sequence length="402" mass="44168">MPSKSDSPRAGNKIKATGPKTVILQSIATRPGQNSQRIHISIELQQLLLNIFKDTFSATFDSKYSEHVQQVKHHLYKRDFDHAFGTEDLRRVYAMRWSPIRALAYTNIFCNLSALTARLLSAFGAGVKNLDNSSTDKLQDAAGKRLAGKISRIVCVGGGAGAEIVALGGYLNHLSRLTLPTQSNILATGEQTERVSPLHVAVTAIDIAGWDSVVCDLHSSTTTAPLLAQYASANAKVANAPLIGPESLGLEFVKQDVLNMASERMPAVFADATLVTLMFTLNELYSTSMSATTNLLLSMTLILSPGALLLVVDSPGSYSTVRIGKTIDSGDESKKKRYPMQWLLDHTLLESAAIGSSKNASGEHQWEKLESRDSQWFRLSDELRYPVDLEDMRYQIHLYRRL</sequence>
<organism evidence="1 2">
    <name type="scientific">Stereocaulon virgatum</name>
    <dbReference type="NCBI Taxonomy" id="373712"/>
    <lineage>
        <taxon>Eukaryota</taxon>
        <taxon>Fungi</taxon>
        <taxon>Dikarya</taxon>
        <taxon>Ascomycota</taxon>
        <taxon>Pezizomycotina</taxon>
        <taxon>Lecanoromycetes</taxon>
        <taxon>OSLEUM clade</taxon>
        <taxon>Lecanoromycetidae</taxon>
        <taxon>Lecanorales</taxon>
        <taxon>Lecanorineae</taxon>
        <taxon>Stereocaulaceae</taxon>
        <taxon>Stereocaulon</taxon>
    </lineage>
</organism>
<keyword evidence="2" id="KW-1185">Reference proteome</keyword>
<evidence type="ECO:0000313" key="2">
    <source>
        <dbReference type="Proteomes" id="UP001590950"/>
    </source>
</evidence>